<dbReference type="PANTHER" id="PTHR43237:SF4">
    <property type="entry name" value="NADP-DEPENDENT MALIC ENZYME"/>
    <property type="match status" value="1"/>
</dbReference>
<dbReference type="InterPro" id="IPR012301">
    <property type="entry name" value="Malic_N_dom"/>
</dbReference>
<dbReference type="InterPro" id="IPR036291">
    <property type="entry name" value="NAD(P)-bd_dom_sf"/>
</dbReference>
<keyword evidence="1" id="KW-0560">Oxidoreductase</keyword>
<feature type="domain" description="Malic enzyme N-terminal" evidence="3">
    <location>
        <begin position="88"/>
        <end position="198"/>
    </location>
</feature>
<dbReference type="SMART" id="SM01274">
    <property type="entry name" value="malic"/>
    <property type="match status" value="1"/>
</dbReference>
<dbReference type="InterPro" id="IPR046346">
    <property type="entry name" value="Aminoacid_DH-like_N_sf"/>
</dbReference>
<comment type="caution">
    <text evidence="4">The sequence shown here is derived from an EMBL/GenBank/DDBJ whole genome shotgun (WGS) entry which is preliminary data.</text>
</comment>
<gene>
    <name evidence="4" type="ORF">BG53_00280</name>
</gene>
<dbReference type="SUPFAM" id="SSF51735">
    <property type="entry name" value="NAD(P)-binding Rossmann-fold domains"/>
    <property type="match status" value="1"/>
</dbReference>
<dbReference type="GO" id="GO:0004470">
    <property type="term" value="F:malic enzyme activity"/>
    <property type="evidence" value="ECO:0007669"/>
    <property type="project" value="InterPro"/>
</dbReference>
<name>A0A9W5W7L4_9BACL</name>
<dbReference type="InterPro" id="IPR012302">
    <property type="entry name" value="Malic_NAD-bd"/>
</dbReference>
<evidence type="ECO:0000259" key="3">
    <source>
        <dbReference type="SMART" id="SM01274"/>
    </source>
</evidence>
<evidence type="ECO:0000259" key="2">
    <source>
        <dbReference type="SMART" id="SM00919"/>
    </source>
</evidence>
<keyword evidence="5" id="KW-1185">Reference proteome</keyword>
<evidence type="ECO:0000256" key="1">
    <source>
        <dbReference type="ARBA" id="ARBA00023002"/>
    </source>
</evidence>
<dbReference type="InterPro" id="IPR051674">
    <property type="entry name" value="Malate_Decarboxylase"/>
</dbReference>
<sequence length="305" mass="33147">MASSTNIIIRMELKKETISFGEVAVAIGQFGADIIATDVIHSGRDSSVRDITVKVPDSTQSALLDRVRALAGVKVVNVSDRTFLVHLGGKIEVQPRMPIKNREDLSHVYTPGVAKVCKAIEEHPDKAFSLTIKRNMVAVVTDGALAAGVAYANPMWQWLAERTNPDHATGPLSTVIEGADVFVGVSGPGVLKVEDLRRMARDPIVFAMANPEPEIDPEAAEPYVRVLATGRSDYPNQSNNVLCFPGVFRGALECRARTINERMKLATAEAIASTVSGEELHEHYIIQRSAEQLRQLRLVGQPAGF</sequence>
<organism evidence="4 5">
    <name type="scientific">Paenibacillus darwinianus</name>
    <dbReference type="NCBI Taxonomy" id="1380763"/>
    <lineage>
        <taxon>Bacteria</taxon>
        <taxon>Bacillati</taxon>
        <taxon>Bacillota</taxon>
        <taxon>Bacilli</taxon>
        <taxon>Bacillales</taxon>
        <taxon>Paenibacillaceae</taxon>
        <taxon>Paenibacillus</taxon>
    </lineage>
</organism>
<evidence type="ECO:0000313" key="4">
    <source>
        <dbReference type="EMBL" id="EXX89275.1"/>
    </source>
</evidence>
<dbReference type="OrthoDB" id="9805787at2"/>
<dbReference type="RefSeq" id="WP_036580342.1">
    <property type="nucleotide sequence ID" value="NZ_KK082141.1"/>
</dbReference>
<dbReference type="Proteomes" id="UP000053750">
    <property type="component" value="Unassembled WGS sequence"/>
</dbReference>
<dbReference type="Gene3D" id="3.40.50.720">
    <property type="entry name" value="NAD(P)-binding Rossmann-like Domain"/>
    <property type="match status" value="1"/>
</dbReference>
<protein>
    <submittedName>
        <fullName evidence="4">Malate dehydrogenase</fullName>
    </submittedName>
</protein>
<dbReference type="Pfam" id="PF00390">
    <property type="entry name" value="malic"/>
    <property type="match status" value="1"/>
</dbReference>
<dbReference type="EMBL" id="JFHU01000101">
    <property type="protein sequence ID" value="EXX89275.1"/>
    <property type="molecule type" value="Genomic_DNA"/>
</dbReference>
<reference evidence="4 5" key="1">
    <citation type="submission" date="2014-02" db="EMBL/GenBank/DDBJ databases">
        <title>Genome sequence of Paenibacillus darwinianus reveals adaptive mechanisms for survival in Antarctic soils.</title>
        <authorList>
            <person name="Dsouza M."/>
            <person name="Taylor M.W."/>
            <person name="Turner S.J."/>
            <person name="Aislabie J."/>
        </authorList>
    </citation>
    <scope>NUCLEOTIDE SEQUENCE [LARGE SCALE GENOMIC DNA]</scope>
    <source>
        <strain evidence="4 5">CE1</strain>
    </source>
</reference>
<feature type="domain" description="Malic enzyme NAD-binding" evidence="2">
    <location>
        <begin position="112"/>
        <end position="294"/>
    </location>
</feature>
<proteinExistence type="predicted"/>
<dbReference type="AlphaFoldDB" id="A0A9W5W7L4"/>
<dbReference type="Pfam" id="PF03949">
    <property type="entry name" value="Malic_M"/>
    <property type="match status" value="1"/>
</dbReference>
<dbReference type="SMART" id="SM00919">
    <property type="entry name" value="Malic_M"/>
    <property type="match status" value="1"/>
</dbReference>
<dbReference type="PANTHER" id="PTHR43237">
    <property type="entry name" value="NADP-DEPENDENT MALIC ENZYME"/>
    <property type="match status" value="1"/>
</dbReference>
<dbReference type="GO" id="GO:0051287">
    <property type="term" value="F:NAD binding"/>
    <property type="evidence" value="ECO:0007669"/>
    <property type="project" value="InterPro"/>
</dbReference>
<dbReference type="SUPFAM" id="SSF53223">
    <property type="entry name" value="Aminoacid dehydrogenase-like, N-terminal domain"/>
    <property type="match status" value="1"/>
</dbReference>
<evidence type="ECO:0000313" key="5">
    <source>
        <dbReference type="Proteomes" id="UP000053750"/>
    </source>
</evidence>
<dbReference type="GO" id="GO:0016616">
    <property type="term" value="F:oxidoreductase activity, acting on the CH-OH group of donors, NAD or NADP as acceptor"/>
    <property type="evidence" value="ECO:0007669"/>
    <property type="project" value="InterPro"/>
</dbReference>
<accession>A0A9W5W7L4</accession>